<comment type="catalytic activity">
    <reaction evidence="8 11">
        <text>an N-terminal (5-L-glutamyl)-[peptide] + an alpha-amino acid = 5-L-glutamyl amino acid + an N-terminal L-alpha-aminoacyl-[peptide]</text>
        <dbReference type="Rhea" id="RHEA:23904"/>
        <dbReference type="Rhea" id="RHEA-COMP:9780"/>
        <dbReference type="Rhea" id="RHEA-COMP:9795"/>
        <dbReference type="ChEBI" id="CHEBI:77644"/>
        <dbReference type="ChEBI" id="CHEBI:78597"/>
        <dbReference type="ChEBI" id="CHEBI:78599"/>
        <dbReference type="ChEBI" id="CHEBI:78608"/>
        <dbReference type="EC" id="2.3.2.2"/>
    </reaction>
</comment>
<dbReference type="PRINTS" id="PR01210">
    <property type="entry name" value="GGTRANSPTASE"/>
</dbReference>
<dbReference type="EC" id="2.3.2.2" evidence="11"/>
<evidence type="ECO:0000256" key="4">
    <source>
        <dbReference type="ARBA" id="ARBA00022679"/>
    </source>
</evidence>
<dbReference type="RefSeq" id="WP_149610187.1">
    <property type="nucleotide sequence ID" value="NZ_VTUX01000002.1"/>
</dbReference>
<keyword evidence="11" id="KW-0317">Glutathione biosynthesis</keyword>
<dbReference type="Gene3D" id="3.60.20.40">
    <property type="match status" value="1"/>
</dbReference>
<evidence type="ECO:0000256" key="1">
    <source>
        <dbReference type="ARBA" id="ARBA00001049"/>
    </source>
</evidence>
<keyword evidence="12" id="KW-0732">Signal</keyword>
<evidence type="ECO:0000256" key="11">
    <source>
        <dbReference type="RuleBase" id="RU368036"/>
    </source>
</evidence>
<evidence type="ECO:0000256" key="8">
    <source>
        <dbReference type="ARBA" id="ARBA00047417"/>
    </source>
</evidence>
<evidence type="ECO:0000256" key="7">
    <source>
        <dbReference type="ARBA" id="ARBA00023315"/>
    </source>
</evidence>
<dbReference type="SUPFAM" id="SSF56235">
    <property type="entry name" value="N-terminal nucleophile aminohydrolases (Ntn hydrolases)"/>
    <property type="match status" value="1"/>
</dbReference>
<comment type="caution">
    <text evidence="13">The sequence shown here is derived from an EMBL/GenBank/DDBJ whole genome shotgun (WGS) entry which is preliminary data.</text>
</comment>
<comment type="catalytic activity">
    <reaction evidence="2 11">
        <text>glutathione + H2O = L-cysteinylglycine + L-glutamate</text>
        <dbReference type="Rhea" id="RHEA:28807"/>
        <dbReference type="ChEBI" id="CHEBI:15377"/>
        <dbReference type="ChEBI" id="CHEBI:29985"/>
        <dbReference type="ChEBI" id="CHEBI:57925"/>
        <dbReference type="ChEBI" id="CHEBI:61694"/>
        <dbReference type="EC" id="3.4.19.13"/>
    </reaction>
</comment>
<dbReference type="NCBIfam" id="TIGR00066">
    <property type="entry name" value="g_glut_trans"/>
    <property type="match status" value="1"/>
</dbReference>
<dbReference type="EMBL" id="VTUX01000002">
    <property type="protein sequence ID" value="KAA1193079.1"/>
    <property type="molecule type" value="Genomic_DNA"/>
</dbReference>
<feature type="signal peptide" evidence="12">
    <location>
        <begin position="1"/>
        <end position="25"/>
    </location>
</feature>
<comment type="similarity">
    <text evidence="3 11">Belongs to the gamma-glutamyltransferase family.</text>
</comment>
<keyword evidence="5 11" id="KW-0378">Hydrolase</keyword>
<dbReference type="PROSITE" id="PS51257">
    <property type="entry name" value="PROKAR_LIPOPROTEIN"/>
    <property type="match status" value="1"/>
</dbReference>
<dbReference type="InterPro" id="IPR051792">
    <property type="entry name" value="GGT_bact"/>
</dbReference>
<evidence type="ECO:0000256" key="12">
    <source>
        <dbReference type="SAM" id="SignalP"/>
    </source>
</evidence>
<keyword evidence="14" id="KW-1185">Reference proteome</keyword>
<dbReference type="Gene3D" id="1.10.246.230">
    <property type="match status" value="1"/>
</dbReference>
<dbReference type="PANTHER" id="PTHR43199:SF1">
    <property type="entry name" value="GLUTATHIONE HYDROLASE PROENZYME"/>
    <property type="match status" value="1"/>
</dbReference>
<keyword evidence="6 11" id="KW-0865">Zymogen</keyword>
<dbReference type="PANTHER" id="PTHR43199">
    <property type="entry name" value="GLUTATHIONE HYDROLASE"/>
    <property type="match status" value="1"/>
</dbReference>
<dbReference type="GO" id="GO:0006750">
    <property type="term" value="P:glutathione biosynthetic process"/>
    <property type="evidence" value="ECO:0007669"/>
    <property type="project" value="UniProtKB-KW"/>
</dbReference>
<dbReference type="UniPathway" id="UPA00204"/>
<protein>
    <recommendedName>
        <fullName evidence="11">Glutathione hydrolase proenzyme</fullName>
        <ecNumber evidence="11">2.3.2.2</ecNumber>
        <ecNumber evidence="11">3.4.19.13</ecNumber>
    </recommendedName>
    <component>
        <recommendedName>
            <fullName evidence="11">Glutathione hydrolase large chain</fullName>
        </recommendedName>
    </component>
    <component>
        <recommendedName>
            <fullName evidence="11">Glutathione hydrolase small chain</fullName>
        </recommendedName>
    </component>
</protein>
<feature type="binding site" evidence="10">
    <location>
        <position position="485"/>
    </location>
    <ligand>
        <name>L-glutamate</name>
        <dbReference type="ChEBI" id="CHEBI:29985"/>
    </ligand>
</feature>
<dbReference type="InterPro" id="IPR029055">
    <property type="entry name" value="Ntn_hydrolases_N"/>
</dbReference>
<feature type="active site" description="Nucleophile" evidence="9">
    <location>
        <position position="398"/>
    </location>
</feature>
<evidence type="ECO:0000256" key="5">
    <source>
        <dbReference type="ARBA" id="ARBA00022801"/>
    </source>
</evidence>
<comment type="subunit">
    <text evidence="11">This enzyme consists of two polypeptide chains, which are synthesized in precursor form from a single polypeptide.</text>
</comment>
<feature type="binding site" evidence="10">
    <location>
        <begin position="462"/>
        <end position="463"/>
    </location>
    <ligand>
        <name>L-glutamate</name>
        <dbReference type="ChEBI" id="CHEBI:29985"/>
    </ligand>
</feature>
<comment type="catalytic activity">
    <reaction evidence="1 11">
        <text>an S-substituted glutathione + H2O = an S-substituted L-cysteinylglycine + L-glutamate</text>
        <dbReference type="Rhea" id="RHEA:59468"/>
        <dbReference type="ChEBI" id="CHEBI:15377"/>
        <dbReference type="ChEBI" id="CHEBI:29985"/>
        <dbReference type="ChEBI" id="CHEBI:90779"/>
        <dbReference type="ChEBI" id="CHEBI:143103"/>
        <dbReference type="EC" id="3.4.19.13"/>
    </reaction>
</comment>
<feature type="chain" id="PRO_5022853478" description="Glutathione hydrolase proenzyme" evidence="12">
    <location>
        <begin position="26"/>
        <end position="587"/>
    </location>
</feature>
<keyword evidence="4 11" id="KW-0808">Transferase</keyword>
<evidence type="ECO:0000256" key="6">
    <source>
        <dbReference type="ARBA" id="ARBA00023145"/>
    </source>
</evidence>
<dbReference type="InterPro" id="IPR000101">
    <property type="entry name" value="GGT_peptidase"/>
</dbReference>
<dbReference type="GO" id="GO:0006751">
    <property type="term" value="P:glutathione catabolic process"/>
    <property type="evidence" value="ECO:0007669"/>
    <property type="project" value="UniProtKB-UniRule"/>
</dbReference>
<accession>A0A5B0X4H9</accession>
<gene>
    <name evidence="13" type="primary">ggt</name>
    <name evidence="13" type="ORF">F0M18_04330</name>
</gene>
<dbReference type="AlphaFoldDB" id="A0A5B0X4H9"/>
<dbReference type="GO" id="GO:0036374">
    <property type="term" value="F:glutathione hydrolase activity"/>
    <property type="evidence" value="ECO:0007669"/>
    <property type="project" value="UniProtKB-UniRule"/>
</dbReference>
<reference evidence="13 14" key="1">
    <citation type="submission" date="2019-09" db="EMBL/GenBank/DDBJ databases">
        <authorList>
            <person name="Chen X.-Y."/>
        </authorList>
    </citation>
    <scope>NUCLEOTIDE SEQUENCE [LARGE SCALE GENOMIC DNA]</scope>
    <source>
        <strain evidence="13 14">NY5</strain>
    </source>
</reference>
<evidence type="ECO:0000256" key="9">
    <source>
        <dbReference type="PIRSR" id="PIRSR600101-1"/>
    </source>
</evidence>
<feature type="binding site" evidence="10">
    <location>
        <position position="109"/>
    </location>
    <ligand>
        <name>L-glutamate</name>
        <dbReference type="ChEBI" id="CHEBI:29985"/>
    </ligand>
</feature>
<proteinExistence type="inferred from homology"/>
<dbReference type="Pfam" id="PF01019">
    <property type="entry name" value="G_glu_transpept"/>
    <property type="match status" value="1"/>
</dbReference>
<dbReference type="PROSITE" id="PS00462">
    <property type="entry name" value="G_GLU_TRANSPEPTIDASE"/>
    <property type="match status" value="1"/>
</dbReference>
<evidence type="ECO:0000313" key="14">
    <source>
        <dbReference type="Proteomes" id="UP000323708"/>
    </source>
</evidence>
<comment type="pathway">
    <text evidence="11">Sulfur metabolism; glutathione metabolism.</text>
</comment>
<dbReference type="InterPro" id="IPR055262">
    <property type="entry name" value="GGT_CS"/>
</dbReference>
<evidence type="ECO:0000256" key="3">
    <source>
        <dbReference type="ARBA" id="ARBA00009381"/>
    </source>
</evidence>
<dbReference type="EC" id="3.4.19.13" evidence="11"/>
<sequence length="587" mass="62857">MHACRIAISVSLTLAIFLVTTGCSSAPDTPKEEAGRSAWTAGAMATAANPHAVEAAMAMLRAGGHAVDAAIAAHAVLGLVEPQSSGLGGGAFMLVYEREDGQMVFHDGREIAPAGATVDMFMRDGKVMGFLDAWQSGKSIGVPGVVALYEDTHRRYGKLPWASLFQPAIDLAREGFVVSPRMANFLPRVAELGRLDENPGAADYFYPDGVPLQAGQHLQNPEYADTLTRIAREGSSAFYSGEIARAIAEQAQAGPEPGTLTVEDIAAYRTRERKVLCRPFRDNRVCAPVAPSSATAQLMMLSLYDAFTDQNSDRNTQLRAMVDAQRLAYADRDHYYGDPDFVSVPLQPLLAPDYLRQRAAQRFAPDALPRHGNPFAAGQQAAQQLLWGADTTEEVAGTSHLSIVDAEGNAVSMTATVEAPFGSGRWVAGFLLNNEMTDFAREYTPGEAPQANAVAPRKRPRSSMSPIIVFDAKDELRMVTGSPGGNSIPAYVFKSLVAVLDWNMTPQEAADYPNIVARGKDVRVEVSVAPGQEIADLLEQAGYSVQQREGENSGLHLIVVADGQLSGAADSRREGTVGTLPAPQQAR</sequence>
<evidence type="ECO:0000256" key="10">
    <source>
        <dbReference type="PIRSR" id="PIRSR600101-2"/>
    </source>
</evidence>
<evidence type="ECO:0000256" key="2">
    <source>
        <dbReference type="ARBA" id="ARBA00001089"/>
    </source>
</evidence>
<dbReference type="GO" id="GO:0103068">
    <property type="term" value="F:leukotriene C4 gamma-glutamyl transferase activity"/>
    <property type="evidence" value="ECO:0007669"/>
    <property type="project" value="UniProtKB-EC"/>
</dbReference>
<keyword evidence="7 11" id="KW-0012">Acyltransferase</keyword>
<evidence type="ECO:0000313" key="13">
    <source>
        <dbReference type="EMBL" id="KAA1193079.1"/>
    </source>
</evidence>
<comment type="PTM">
    <text evidence="11">Cleaved by autocatalysis into a large and a small subunit.</text>
</comment>
<dbReference type="Proteomes" id="UP000323708">
    <property type="component" value="Unassembled WGS sequence"/>
</dbReference>
<dbReference type="InterPro" id="IPR043137">
    <property type="entry name" value="GGT_ssub_C"/>
</dbReference>
<organism evidence="13 14">
    <name type="scientific">Pseudohalioglobus sediminis</name>
    <dbReference type="NCBI Taxonomy" id="2606449"/>
    <lineage>
        <taxon>Bacteria</taxon>
        <taxon>Pseudomonadati</taxon>
        <taxon>Pseudomonadota</taxon>
        <taxon>Gammaproteobacteria</taxon>
        <taxon>Cellvibrionales</taxon>
        <taxon>Halieaceae</taxon>
        <taxon>Pseudohalioglobus</taxon>
    </lineage>
</organism>
<feature type="binding site" evidence="10">
    <location>
        <position position="438"/>
    </location>
    <ligand>
        <name>L-glutamate</name>
        <dbReference type="ChEBI" id="CHEBI:29985"/>
    </ligand>
</feature>
<name>A0A5B0X4H9_9GAMM</name>